<dbReference type="AlphaFoldDB" id="A0A382F4T2"/>
<gene>
    <name evidence="1" type="ORF">METZ01_LOCUS210882</name>
</gene>
<sequence>VYVATIMFLTIVDLGTTIKEQRFMRICPPPYVCIVPPSNWKGKVPMGLTYYKRIEV</sequence>
<protein>
    <submittedName>
        <fullName evidence="1">Uncharacterized protein</fullName>
    </submittedName>
</protein>
<name>A0A382F4T2_9ZZZZ</name>
<accession>A0A382F4T2</accession>
<evidence type="ECO:0000313" key="1">
    <source>
        <dbReference type="EMBL" id="SVB58028.1"/>
    </source>
</evidence>
<organism evidence="1">
    <name type="scientific">marine metagenome</name>
    <dbReference type="NCBI Taxonomy" id="408172"/>
    <lineage>
        <taxon>unclassified sequences</taxon>
        <taxon>metagenomes</taxon>
        <taxon>ecological metagenomes</taxon>
    </lineage>
</organism>
<reference evidence="1" key="1">
    <citation type="submission" date="2018-05" db="EMBL/GenBank/DDBJ databases">
        <authorList>
            <person name="Lanie J.A."/>
            <person name="Ng W.-L."/>
            <person name="Kazmierczak K.M."/>
            <person name="Andrzejewski T.M."/>
            <person name="Davidsen T.M."/>
            <person name="Wayne K.J."/>
            <person name="Tettelin H."/>
            <person name="Glass J.I."/>
            <person name="Rusch D."/>
            <person name="Podicherti R."/>
            <person name="Tsui H.-C.T."/>
            <person name="Winkler M.E."/>
        </authorList>
    </citation>
    <scope>NUCLEOTIDE SEQUENCE</scope>
</reference>
<feature type="non-terminal residue" evidence="1">
    <location>
        <position position="1"/>
    </location>
</feature>
<dbReference type="EMBL" id="UINC01048019">
    <property type="protein sequence ID" value="SVB58028.1"/>
    <property type="molecule type" value="Genomic_DNA"/>
</dbReference>
<proteinExistence type="predicted"/>